<name>A0A494Y854_9BURK</name>
<organism evidence="6 7">
    <name type="scientific">Pararobbsia silviterrae</name>
    <dbReference type="NCBI Taxonomy" id="1792498"/>
    <lineage>
        <taxon>Bacteria</taxon>
        <taxon>Pseudomonadati</taxon>
        <taxon>Pseudomonadota</taxon>
        <taxon>Betaproteobacteria</taxon>
        <taxon>Burkholderiales</taxon>
        <taxon>Burkholderiaceae</taxon>
        <taxon>Pararobbsia</taxon>
    </lineage>
</organism>
<dbReference type="SUPFAM" id="SSF46785">
    <property type="entry name" value="Winged helix' DNA-binding domain"/>
    <property type="match status" value="1"/>
</dbReference>
<accession>A0A494Y854</accession>
<dbReference type="GO" id="GO:0005829">
    <property type="term" value="C:cytosol"/>
    <property type="evidence" value="ECO:0007669"/>
    <property type="project" value="TreeGrafter"/>
</dbReference>
<dbReference type="RefSeq" id="WP_121083143.1">
    <property type="nucleotide sequence ID" value="NZ_RBZU01000001.1"/>
</dbReference>
<dbReference type="PANTHER" id="PTHR30419">
    <property type="entry name" value="HTH-TYPE TRANSCRIPTIONAL REGULATOR YBHD"/>
    <property type="match status" value="1"/>
</dbReference>
<gene>
    <name evidence="6" type="ORF">D7S86_02735</name>
</gene>
<dbReference type="GO" id="GO:0003700">
    <property type="term" value="F:DNA-binding transcription factor activity"/>
    <property type="evidence" value="ECO:0007669"/>
    <property type="project" value="InterPro"/>
</dbReference>
<protein>
    <submittedName>
        <fullName evidence="6">LysR family transcriptional regulator</fullName>
    </submittedName>
</protein>
<dbReference type="GO" id="GO:0003677">
    <property type="term" value="F:DNA binding"/>
    <property type="evidence" value="ECO:0007669"/>
    <property type="project" value="UniProtKB-KW"/>
</dbReference>
<dbReference type="PROSITE" id="PS50931">
    <property type="entry name" value="HTH_LYSR"/>
    <property type="match status" value="1"/>
</dbReference>
<reference evidence="6 7" key="1">
    <citation type="submission" date="2018-10" db="EMBL/GenBank/DDBJ databases">
        <title>Robbsia sp. DHC34, isolated from soil.</title>
        <authorList>
            <person name="Gao Z.-H."/>
            <person name="Qiu L.-H."/>
        </authorList>
    </citation>
    <scope>NUCLEOTIDE SEQUENCE [LARGE SCALE GENOMIC DNA]</scope>
    <source>
        <strain evidence="6 7">DHC34</strain>
    </source>
</reference>
<sequence>MNHLRFLHYFDEVAKTGSIRQAADRLHVAASAVNRRIQDIEDELGTPLFERLPRGVRLTAAGEIFVRYVRSRAADLERALSEIEDLQGLRRGVVKLIASQAVAPKFLPRAVASFRKGRPLVGLQIRIADHVQALNALRAFESDLALVFNLSDEPDIRVIGEFEQGVFAIMHRRHPLAKEPGPIKLKDCADYPLVMPHREIGGRQLIDQFLTRRSLKLRPVIESNSFEFLRGYLSYEDALSFQIGLGAHGEGGEFVSRRIDDRGFPTGRLVLASLADRQLPLIAHAFAEHLLDALSKAEIGVAGS</sequence>
<dbReference type="InterPro" id="IPR036388">
    <property type="entry name" value="WH-like_DNA-bd_sf"/>
</dbReference>
<evidence type="ECO:0000256" key="1">
    <source>
        <dbReference type="ARBA" id="ARBA00009437"/>
    </source>
</evidence>
<evidence type="ECO:0000313" key="7">
    <source>
        <dbReference type="Proteomes" id="UP000270342"/>
    </source>
</evidence>
<dbReference type="InterPro" id="IPR005119">
    <property type="entry name" value="LysR_subst-bd"/>
</dbReference>
<dbReference type="SUPFAM" id="SSF53850">
    <property type="entry name" value="Periplasmic binding protein-like II"/>
    <property type="match status" value="1"/>
</dbReference>
<feature type="domain" description="HTH lysR-type" evidence="5">
    <location>
        <begin position="1"/>
        <end position="59"/>
    </location>
</feature>
<dbReference type="EMBL" id="RBZU01000001">
    <property type="protein sequence ID" value="RKP58862.1"/>
    <property type="molecule type" value="Genomic_DNA"/>
</dbReference>
<keyword evidence="4" id="KW-0804">Transcription</keyword>
<dbReference type="InterPro" id="IPR036390">
    <property type="entry name" value="WH_DNA-bd_sf"/>
</dbReference>
<dbReference type="InterPro" id="IPR050950">
    <property type="entry name" value="HTH-type_LysR_regulators"/>
</dbReference>
<evidence type="ECO:0000256" key="3">
    <source>
        <dbReference type="ARBA" id="ARBA00023125"/>
    </source>
</evidence>
<dbReference type="AlphaFoldDB" id="A0A494Y854"/>
<dbReference type="Gene3D" id="1.10.10.10">
    <property type="entry name" value="Winged helix-like DNA-binding domain superfamily/Winged helix DNA-binding domain"/>
    <property type="match status" value="1"/>
</dbReference>
<evidence type="ECO:0000259" key="5">
    <source>
        <dbReference type="PROSITE" id="PS50931"/>
    </source>
</evidence>
<keyword evidence="3" id="KW-0238">DNA-binding</keyword>
<evidence type="ECO:0000313" key="6">
    <source>
        <dbReference type="EMBL" id="RKP58862.1"/>
    </source>
</evidence>
<dbReference type="Proteomes" id="UP000270342">
    <property type="component" value="Unassembled WGS sequence"/>
</dbReference>
<evidence type="ECO:0000256" key="4">
    <source>
        <dbReference type="ARBA" id="ARBA00023163"/>
    </source>
</evidence>
<evidence type="ECO:0000256" key="2">
    <source>
        <dbReference type="ARBA" id="ARBA00023015"/>
    </source>
</evidence>
<dbReference type="Pfam" id="PF00126">
    <property type="entry name" value="HTH_1"/>
    <property type="match status" value="1"/>
</dbReference>
<proteinExistence type="inferred from homology"/>
<comment type="similarity">
    <text evidence="1">Belongs to the LysR transcriptional regulatory family.</text>
</comment>
<comment type="caution">
    <text evidence="6">The sequence shown here is derived from an EMBL/GenBank/DDBJ whole genome shotgun (WGS) entry which is preliminary data.</text>
</comment>
<dbReference type="Gene3D" id="3.40.190.290">
    <property type="match status" value="1"/>
</dbReference>
<keyword evidence="2" id="KW-0805">Transcription regulation</keyword>
<dbReference type="InterPro" id="IPR000847">
    <property type="entry name" value="LysR_HTH_N"/>
</dbReference>
<keyword evidence="7" id="KW-1185">Reference proteome</keyword>
<dbReference type="OrthoDB" id="8839922at2"/>
<dbReference type="Pfam" id="PF03466">
    <property type="entry name" value="LysR_substrate"/>
    <property type="match status" value="1"/>
</dbReference>
<dbReference type="FunFam" id="1.10.10.10:FF:000001">
    <property type="entry name" value="LysR family transcriptional regulator"/>
    <property type="match status" value="1"/>
</dbReference>